<dbReference type="SUPFAM" id="SSF159664">
    <property type="entry name" value="CobE/GbiG C-terminal domain-like"/>
    <property type="match status" value="1"/>
</dbReference>
<dbReference type="GO" id="GO:0009236">
    <property type="term" value="P:cobalamin biosynthetic process"/>
    <property type="evidence" value="ECO:0007669"/>
    <property type="project" value="InterPro"/>
</dbReference>
<dbReference type="PANTHER" id="PTHR37477:SF1">
    <property type="entry name" value="COBALT-PRECORRIN-5A HYDROLASE"/>
    <property type="match status" value="1"/>
</dbReference>
<dbReference type="Pfam" id="PF01890">
    <property type="entry name" value="CbiG_C"/>
    <property type="match status" value="1"/>
</dbReference>
<dbReference type="InterPro" id="IPR002750">
    <property type="entry name" value="CobE/GbiG_C"/>
</dbReference>
<proteinExistence type="predicted"/>
<dbReference type="InterPro" id="IPR052553">
    <property type="entry name" value="CbiG_hydrolase"/>
</dbReference>
<dbReference type="InterPro" id="IPR036518">
    <property type="entry name" value="CobE/GbiG_C_sf"/>
</dbReference>
<dbReference type="AlphaFoldDB" id="A0A645HJL9"/>
<reference evidence="2" key="1">
    <citation type="submission" date="2019-08" db="EMBL/GenBank/DDBJ databases">
        <authorList>
            <person name="Kucharzyk K."/>
            <person name="Murdoch R.W."/>
            <person name="Higgins S."/>
            <person name="Loffler F."/>
        </authorList>
    </citation>
    <scope>NUCLEOTIDE SEQUENCE</scope>
</reference>
<sequence>MLEEYNLSSDDVFAVSTIDLKKEEPAILQLCRNYCLKLVTYTPQELLEVGGEFTRSDFVKFVTGVDNVCERAAKRATNGEIIMKKNCCEHVALSIAKRDWVCEF</sequence>
<protein>
    <recommendedName>
        <fullName evidence="1">CobE/GbiG C-terminal domain-containing protein</fullName>
    </recommendedName>
</protein>
<name>A0A645HJL9_9ZZZZ</name>
<accession>A0A645HJL9</accession>
<dbReference type="PANTHER" id="PTHR37477">
    <property type="entry name" value="COBALT-PRECORRIN-5A HYDROLASE"/>
    <property type="match status" value="1"/>
</dbReference>
<evidence type="ECO:0000259" key="1">
    <source>
        <dbReference type="Pfam" id="PF01890"/>
    </source>
</evidence>
<organism evidence="2">
    <name type="scientific">bioreactor metagenome</name>
    <dbReference type="NCBI Taxonomy" id="1076179"/>
    <lineage>
        <taxon>unclassified sequences</taxon>
        <taxon>metagenomes</taxon>
        <taxon>ecological metagenomes</taxon>
    </lineage>
</organism>
<comment type="caution">
    <text evidence="2">The sequence shown here is derived from an EMBL/GenBank/DDBJ whole genome shotgun (WGS) entry which is preliminary data.</text>
</comment>
<evidence type="ECO:0000313" key="2">
    <source>
        <dbReference type="EMBL" id="MPN35843.1"/>
    </source>
</evidence>
<gene>
    <name evidence="2" type="ORF">SDC9_183345</name>
</gene>
<dbReference type="Gene3D" id="3.30.420.180">
    <property type="entry name" value="CobE/GbiG C-terminal domain"/>
    <property type="match status" value="1"/>
</dbReference>
<dbReference type="EMBL" id="VSSQ01089670">
    <property type="protein sequence ID" value="MPN35843.1"/>
    <property type="molecule type" value="Genomic_DNA"/>
</dbReference>
<feature type="domain" description="CobE/GbiG C-terminal" evidence="1">
    <location>
        <begin position="2"/>
        <end position="96"/>
    </location>
</feature>